<keyword evidence="5 6" id="KW-1015">Disulfide bond</keyword>
<dbReference type="InterPro" id="IPR027179">
    <property type="entry name" value="CMC4"/>
</dbReference>
<evidence type="ECO:0000256" key="6">
    <source>
        <dbReference type="PIRSR" id="PIRSR627179-50"/>
    </source>
</evidence>
<dbReference type="PANTHER" id="PTHR15590">
    <property type="entry name" value="CX9C MOTIF-CONTAINING PROTEIN 4"/>
    <property type="match status" value="1"/>
</dbReference>
<comment type="subcellular location">
    <subcellularLocation>
        <location evidence="1">Mitochondrion intermembrane space</location>
    </subcellularLocation>
</comment>
<dbReference type="InterPro" id="IPR009069">
    <property type="entry name" value="Cys_alpha_HP_mot_SF"/>
</dbReference>
<dbReference type="AlphaFoldDB" id="A0A7C8MEH6"/>
<evidence type="ECO:0000256" key="3">
    <source>
        <dbReference type="ARBA" id="ARBA00019406"/>
    </source>
</evidence>
<sequence>MGRVEVEEWERASGGRASRKVEANWSRPGLSPAACSLPSKEDSLWSALSPVSYQPLTTAAWPARGTLHTAFVRDLACPRDIRNAHNCAQGPNEDTRTDPPCHSRACAIQNCLQKSNYQEEKCKKELNALYECCNAFYQEHGEGASTVCCPKPSLLKLKMKQRSQESS</sequence>
<gene>
    <name evidence="7" type="ORF">BDV95DRAFT_338432</name>
</gene>
<dbReference type="Gene3D" id="1.10.287.1130">
    <property type="entry name" value="CytochromE C oxidase copper chaperone"/>
    <property type="match status" value="1"/>
</dbReference>
<dbReference type="PANTHER" id="PTHR15590:SF0">
    <property type="entry name" value="CX9C MOTIF-CONTAINING PROTEIN 4"/>
    <property type="match status" value="1"/>
</dbReference>
<dbReference type="GO" id="GO:0005758">
    <property type="term" value="C:mitochondrial intermembrane space"/>
    <property type="evidence" value="ECO:0007669"/>
    <property type="project" value="UniProtKB-SubCell"/>
</dbReference>
<name>A0A7C8MEH6_9PLEO</name>
<dbReference type="SUPFAM" id="SSF47072">
    <property type="entry name" value="Cysteine alpha-hairpin motif"/>
    <property type="match status" value="1"/>
</dbReference>
<evidence type="ECO:0000256" key="4">
    <source>
        <dbReference type="ARBA" id="ARBA00023128"/>
    </source>
</evidence>
<feature type="disulfide bond" evidence="6">
    <location>
        <begin position="111"/>
        <end position="122"/>
    </location>
</feature>
<dbReference type="Pfam" id="PF08991">
    <property type="entry name" value="CMC4"/>
    <property type="match status" value="1"/>
</dbReference>
<reference evidence="7 8" key="1">
    <citation type="submission" date="2020-01" db="EMBL/GenBank/DDBJ databases">
        <authorList>
            <consortium name="DOE Joint Genome Institute"/>
            <person name="Haridas S."/>
            <person name="Albert R."/>
            <person name="Binder M."/>
            <person name="Bloem J."/>
            <person name="Labutti K."/>
            <person name="Salamov A."/>
            <person name="Andreopoulos B."/>
            <person name="Baker S.E."/>
            <person name="Barry K."/>
            <person name="Bills G."/>
            <person name="Bluhm B.H."/>
            <person name="Cannon C."/>
            <person name="Castanera R."/>
            <person name="Culley D.E."/>
            <person name="Daum C."/>
            <person name="Ezra D."/>
            <person name="Gonzalez J.B."/>
            <person name="Henrissat B."/>
            <person name="Kuo A."/>
            <person name="Liang C."/>
            <person name="Lipzen A."/>
            <person name="Lutzoni F."/>
            <person name="Magnuson J."/>
            <person name="Mondo S."/>
            <person name="Nolan M."/>
            <person name="Ohm R."/>
            <person name="Pangilinan J."/>
            <person name="Park H.-J.H."/>
            <person name="Ramirez L."/>
            <person name="Alfaro M."/>
            <person name="Sun H."/>
            <person name="Tritt A."/>
            <person name="Yoshinaga Y."/>
            <person name="Zwiers L.-H.L."/>
            <person name="Turgeon B.G."/>
            <person name="Goodwin S.B."/>
            <person name="Spatafora J.W."/>
            <person name="Crous P.W."/>
            <person name="Grigoriev I.V."/>
        </authorList>
    </citation>
    <scope>NUCLEOTIDE SEQUENCE [LARGE SCALE GENOMIC DNA]</scope>
    <source>
        <strain evidence="7 8">CBS 611.86</strain>
    </source>
</reference>
<comment type="similarity">
    <text evidence="2">Belongs to the CMC4 family.</text>
</comment>
<proteinExistence type="inferred from homology"/>
<evidence type="ECO:0000256" key="2">
    <source>
        <dbReference type="ARBA" id="ARBA00009858"/>
    </source>
</evidence>
<evidence type="ECO:0000313" key="8">
    <source>
        <dbReference type="Proteomes" id="UP000481861"/>
    </source>
</evidence>
<evidence type="ECO:0000256" key="1">
    <source>
        <dbReference type="ARBA" id="ARBA00004569"/>
    </source>
</evidence>
<comment type="caution">
    <text evidence="7">The sequence shown here is derived from an EMBL/GenBank/DDBJ whole genome shotgun (WGS) entry which is preliminary data.</text>
</comment>
<dbReference type="Proteomes" id="UP000481861">
    <property type="component" value="Unassembled WGS sequence"/>
</dbReference>
<dbReference type="EMBL" id="JAADJZ010000007">
    <property type="protein sequence ID" value="KAF2873323.1"/>
    <property type="molecule type" value="Genomic_DNA"/>
</dbReference>
<organism evidence="7 8">
    <name type="scientific">Massariosphaeria phaeospora</name>
    <dbReference type="NCBI Taxonomy" id="100035"/>
    <lineage>
        <taxon>Eukaryota</taxon>
        <taxon>Fungi</taxon>
        <taxon>Dikarya</taxon>
        <taxon>Ascomycota</taxon>
        <taxon>Pezizomycotina</taxon>
        <taxon>Dothideomycetes</taxon>
        <taxon>Pleosporomycetidae</taxon>
        <taxon>Pleosporales</taxon>
        <taxon>Pleosporales incertae sedis</taxon>
        <taxon>Massariosphaeria</taxon>
    </lineage>
</organism>
<protein>
    <recommendedName>
        <fullName evidence="3">Cx9C motif-containing protein 4, mitochondrial</fullName>
    </recommendedName>
</protein>
<feature type="disulfide bond" evidence="6">
    <location>
        <begin position="101"/>
        <end position="132"/>
    </location>
</feature>
<keyword evidence="8" id="KW-1185">Reference proteome</keyword>
<dbReference type="PROSITE" id="PS51808">
    <property type="entry name" value="CHCH"/>
    <property type="match status" value="1"/>
</dbReference>
<dbReference type="OrthoDB" id="13601at2759"/>
<keyword evidence="4" id="KW-0496">Mitochondrion</keyword>
<feature type="disulfide bond" evidence="6">
    <location>
        <begin position="133"/>
        <end position="149"/>
    </location>
</feature>
<evidence type="ECO:0000256" key="5">
    <source>
        <dbReference type="ARBA" id="ARBA00023157"/>
    </source>
</evidence>
<evidence type="ECO:0000313" key="7">
    <source>
        <dbReference type="EMBL" id="KAF2873323.1"/>
    </source>
</evidence>
<accession>A0A7C8MEH6</accession>